<dbReference type="PANTHER" id="PTHR45749">
    <property type="match status" value="1"/>
</dbReference>
<evidence type="ECO:0000313" key="3">
    <source>
        <dbReference type="Proteomes" id="UP001454036"/>
    </source>
</evidence>
<sequence>MIKKDLANACAFETVKKITDAIGDDIFCVLVDESGDTSDNEQMVVVLRFVDNRGFVVERLIGNFYVEEKSAITLKGALETLLSRFGLCIAQIRGKDMMVQII</sequence>
<organism evidence="2 3">
    <name type="scientific">Lithospermum erythrorhizon</name>
    <name type="common">Purple gromwell</name>
    <name type="synonym">Lithospermum officinale var. erythrorhizon</name>
    <dbReference type="NCBI Taxonomy" id="34254"/>
    <lineage>
        <taxon>Eukaryota</taxon>
        <taxon>Viridiplantae</taxon>
        <taxon>Streptophyta</taxon>
        <taxon>Embryophyta</taxon>
        <taxon>Tracheophyta</taxon>
        <taxon>Spermatophyta</taxon>
        <taxon>Magnoliopsida</taxon>
        <taxon>eudicotyledons</taxon>
        <taxon>Gunneridae</taxon>
        <taxon>Pentapetalae</taxon>
        <taxon>asterids</taxon>
        <taxon>lamiids</taxon>
        <taxon>Boraginales</taxon>
        <taxon>Boraginaceae</taxon>
        <taxon>Boraginoideae</taxon>
        <taxon>Lithospermeae</taxon>
        <taxon>Lithospermum</taxon>
    </lineage>
</organism>
<keyword evidence="3" id="KW-1185">Reference proteome</keyword>
<evidence type="ECO:0000259" key="1">
    <source>
        <dbReference type="Pfam" id="PF14291"/>
    </source>
</evidence>
<dbReference type="Pfam" id="PF14291">
    <property type="entry name" value="DUF4371"/>
    <property type="match status" value="1"/>
</dbReference>
<reference evidence="2 3" key="1">
    <citation type="submission" date="2024-01" db="EMBL/GenBank/DDBJ databases">
        <title>The complete chloroplast genome sequence of Lithospermum erythrorhizon: insights into the phylogenetic relationship among Boraginaceae species and the maternal lineages of purple gromwells.</title>
        <authorList>
            <person name="Okada T."/>
            <person name="Watanabe K."/>
        </authorList>
    </citation>
    <scope>NUCLEOTIDE SEQUENCE [LARGE SCALE GENOMIC DNA]</scope>
</reference>
<protein>
    <recommendedName>
        <fullName evidence="1">DUF4371 domain-containing protein</fullName>
    </recommendedName>
</protein>
<dbReference type="EMBL" id="BAABME010004905">
    <property type="protein sequence ID" value="GAA0163965.1"/>
    <property type="molecule type" value="Genomic_DNA"/>
</dbReference>
<dbReference type="InterPro" id="IPR025398">
    <property type="entry name" value="DUF4371"/>
</dbReference>
<dbReference type="Proteomes" id="UP001454036">
    <property type="component" value="Unassembled WGS sequence"/>
</dbReference>
<proteinExistence type="predicted"/>
<name>A0AAV3QK98_LITER</name>
<dbReference type="AlphaFoldDB" id="A0AAV3QK98"/>
<feature type="domain" description="DUF4371" evidence="1">
    <location>
        <begin position="2"/>
        <end position="95"/>
    </location>
</feature>
<evidence type="ECO:0000313" key="2">
    <source>
        <dbReference type="EMBL" id="GAA0163965.1"/>
    </source>
</evidence>
<accession>A0AAV3QK98</accession>
<gene>
    <name evidence="2" type="ORF">LIER_19710</name>
</gene>
<comment type="caution">
    <text evidence="2">The sequence shown here is derived from an EMBL/GenBank/DDBJ whole genome shotgun (WGS) entry which is preliminary data.</text>
</comment>
<dbReference type="PANTHER" id="PTHR45749:SF34">
    <property type="entry name" value="ZINC FINGER MYM-TYPE PROTEIN 1-LIKE"/>
    <property type="match status" value="1"/>
</dbReference>